<keyword evidence="3" id="KW-1185">Reference proteome</keyword>
<dbReference type="Proteomes" id="UP001157186">
    <property type="component" value="Unassembled WGS sequence"/>
</dbReference>
<dbReference type="Pfam" id="PF00583">
    <property type="entry name" value="Acetyltransf_1"/>
    <property type="match status" value="1"/>
</dbReference>
<dbReference type="SUPFAM" id="SSF55729">
    <property type="entry name" value="Acyl-CoA N-acyltransferases (Nat)"/>
    <property type="match status" value="1"/>
</dbReference>
<gene>
    <name evidence="2" type="ORF">tinsulaeT_34980</name>
</gene>
<comment type="caution">
    <text evidence="2">The sequence shown here is derived from an EMBL/GenBank/DDBJ whole genome shotgun (WGS) entry which is preliminary data.</text>
</comment>
<dbReference type="Gene3D" id="3.40.630.30">
    <property type="match status" value="1"/>
</dbReference>
<organism evidence="2 3">
    <name type="scientific">Thalassotalea insulae</name>
    <dbReference type="NCBI Taxonomy" id="2056778"/>
    <lineage>
        <taxon>Bacteria</taxon>
        <taxon>Pseudomonadati</taxon>
        <taxon>Pseudomonadota</taxon>
        <taxon>Gammaproteobacteria</taxon>
        <taxon>Alteromonadales</taxon>
        <taxon>Colwelliaceae</taxon>
        <taxon>Thalassotalea</taxon>
    </lineage>
</organism>
<dbReference type="PROSITE" id="PS51186">
    <property type="entry name" value="GNAT"/>
    <property type="match status" value="1"/>
</dbReference>
<evidence type="ECO:0000259" key="1">
    <source>
        <dbReference type="PROSITE" id="PS51186"/>
    </source>
</evidence>
<name>A0ABQ6GW73_9GAMM</name>
<evidence type="ECO:0000313" key="2">
    <source>
        <dbReference type="EMBL" id="GLX80158.1"/>
    </source>
</evidence>
<accession>A0ABQ6GW73</accession>
<reference evidence="2 3" key="1">
    <citation type="submission" date="2023-03" db="EMBL/GenBank/DDBJ databases">
        <title>Draft genome sequence of Thalassotalea insulae KCTC 62186T.</title>
        <authorList>
            <person name="Sawabe T."/>
        </authorList>
    </citation>
    <scope>NUCLEOTIDE SEQUENCE [LARGE SCALE GENOMIC DNA]</scope>
    <source>
        <strain evidence="2 3">KCTC 62186</strain>
    </source>
</reference>
<sequence>MNNKIQLPDGLGIRLANTSDNAFIEQLFNSTRQFLDLADAETDYLNMVKSHQLQLQTESYGQQSPDAMTFIIDKQGTSIGRMVLDFGKNIVHIIDIALIVDARGKGYGKSIIQAVQHIALKQSLPLGLTVDVRNLKARQLYASLGFQLAEAHDIYQFLLWYPTANRIQV</sequence>
<protein>
    <recommendedName>
        <fullName evidence="1">N-acetyltransferase domain-containing protein</fullName>
    </recommendedName>
</protein>
<dbReference type="InterPro" id="IPR000182">
    <property type="entry name" value="GNAT_dom"/>
</dbReference>
<dbReference type="InterPro" id="IPR016181">
    <property type="entry name" value="Acyl_CoA_acyltransferase"/>
</dbReference>
<feature type="domain" description="N-acetyltransferase" evidence="1">
    <location>
        <begin position="11"/>
        <end position="169"/>
    </location>
</feature>
<proteinExistence type="predicted"/>
<dbReference type="EMBL" id="BSST01000001">
    <property type="protein sequence ID" value="GLX80158.1"/>
    <property type="molecule type" value="Genomic_DNA"/>
</dbReference>
<evidence type="ECO:0000313" key="3">
    <source>
        <dbReference type="Proteomes" id="UP001157186"/>
    </source>
</evidence>